<dbReference type="SUPFAM" id="SSF52283">
    <property type="entry name" value="Formate/glycerate dehydrogenase catalytic domain-like"/>
    <property type="match status" value="1"/>
</dbReference>
<dbReference type="SMART" id="SM01002">
    <property type="entry name" value="AlaDh_PNT_C"/>
    <property type="match status" value="1"/>
</dbReference>
<evidence type="ECO:0000256" key="3">
    <source>
        <dbReference type="ARBA" id="ARBA00012943"/>
    </source>
</evidence>
<evidence type="ECO:0000256" key="7">
    <source>
        <dbReference type="ARBA" id="ARBA00023027"/>
    </source>
</evidence>
<evidence type="ECO:0000313" key="16">
    <source>
        <dbReference type="Proteomes" id="UP000248616"/>
    </source>
</evidence>
<dbReference type="PANTHER" id="PTHR10160">
    <property type="entry name" value="NAD(P) TRANSHYDROGENASE"/>
    <property type="match status" value="1"/>
</dbReference>
<comment type="function">
    <text evidence="1">The transhydrogenation between NADH and NADP is coupled to respiration and ATP hydrolysis and functions as a proton pump across the membrane.</text>
</comment>
<dbReference type="OrthoDB" id="9804592at2"/>
<dbReference type="EMBL" id="MZXV01000032">
    <property type="protein sequence ID" value="PZV37582.1"/>
    <property type="molecule type" value="Genomic_DNA"/>
</dbReference>
<dbReference type="Pfam" id="PF01262">
    <property type="entry name" value="AlaDh_PNT_C"/>
    <property type="match status" value="1"/>
</dbReference>
<evidence type="ECO:0000256" key="11">
    <source>
        <dbReference type="ARBA" id="ARBA00084087"/>
    </source>
</evidence>
<name>A0A2W7C3A5_9HYPH</name>
<reference evidence="16" key="1">
    <citation type="submission" date="2017-03" db="EMBL/GenBank/DDBJ databases">
        <authorList>
            <person name="Safronova V.I."/>
            <person name="Sazanova A.L."/>
            <person name="Chirak E.R."/>
        </authorList>
    </citation>
    <scope>NUCLEOTIDE SEQUENCE [LARGE SCALE GENOMIC DNA]</scope>
    <source>
        <strain evidence="16">Ach-343</strain>
    </source>
</reference>
<gene>
    <name evidence="15" type="ORF">B5V02_14950</name>
</gene>
<dbReference type="GO" id="GO:0006740">
    <property type="term" value="P:NADPH regeneration"/>
    <property type="evidence" value="ECO:0007669"/>
    <property type="project" value="TreeGrafter"/>
</dbReference>
<dbReference type="CDD" id="cd05304">
    <property type="entry name" value="Rubrum_tdh"/>
    <property type="match status" value="1"/>
</dbReference>
<feature type="compositionally biased region" description="Low complexity" evidence="12">
    <location>
        <begin position="402"/>
        <end position="431"/>
    </location>
</feature>
<accession>A0A2W7C3A5</accession>
<evidence type="ECO:0000259" key="13">
    <source>
        <dbReference type="SMART" id="SM01002"/>
    </source>
</evidence>
<comment type="catalytic activity">
    <reaction evidence="8">
        <text>NAD(+) + NADPH + H(+)(in) = NADH + NADP(+) + H(+)(out)</text>
        <dbReference type="Rhea" id="RHEA:47992"/>
        <dbReference type="ChEBI" id="CHEBI:15378"/>
        <dbReference type="ChEBI" id="CHEBI:57540"/>
        <dbReference type="ChEBI" id="CHEBI:57783"/>
        <dbReference type="ChEBI" id="CHEBI:57945"/>
        <dbReference type="ChEBI" id="CHEBI:58349"/>
        <dbReference type="EC" id="7.1.1.1"/>
    </reaction>
</comment>
<dbReference type="Gene3D" id="3.40.50.720">
    <property type="entry name" value="NAD(P)-binding Rossmann-like Domain"/>
    <property type="match status" value="2"/>
</dbReference>
<evidence type="ECO:0000256" key="2">
    <source>
        <dbReference type="ARBA" id="ARBA00005689"/>
    </source>
</evidence>
<evidence type="ECO:0000256" key="5">
    <source>
        <dbReference type="ARBA" id="ARBA00022857"/>
    </source>
</evidence>
<proteinExistence type="inferred from homology"/>
<keyword evidence="5" id="KW-0521">NADP</keyword>
<dbReference type="SMART" id="SM01003">
    <property type="entry name" value="AlaDh_PNT_N"/>
    <property type="match status" value="1"/>
</dbReference>
<dbReference type="InterPro" id="IPR007886">
    <property type="entry name" value="AlaDH/PNT_N"/>
</dbReference>
<keyword evidence="16" id="KW-1185">Reference proteome</keyword>
<evidence type="ECO:0000256" key="6">
    <source>
        <dbReference type="ARBA" id="ARBA00022967"/>
    </source>
</evidence>
<comment type="caution">
    <text evidence="15">The sequence shown here is derived from an EMBL/GenBank/DDBJ whole genome shotgun (WGS) entry which is preliminary data.</text>
</comment>
<dbReference type="PANTHER" id="PTHR10160:SF19">
    <property type="entry name" value="PROTON-TRANSLOCATING NAD(P)(+) TRANSHYDROGENASE"/>
    <property type="match status" value="1"/>
</dbReference>
<dbReference type="SUPFAM" id="SSF51735">
    <property type="entry name" value="NAD(P)-binding Rossmann-fold domains"/>
    <property type="match status" value="1"/>
</dbReference>
<feature type="domain" description="Alanine dehydrogenase/pyridine nucleotide transhydrogenase N-terminal" evidence="14">
    <location>
        <begin position="6"/>
        <end position="139"/>
    </location>
</feature>
<dbReference type="InterPro" id="IPR007698">
    <property type="entry name" value="AlaDH/PNT_NAD(H)-bd"/>
</dbReference>
<dbReference type="GO" id="GO:0008750">
    <property type="term" value="F:proton-translocating NAD(P)+ transhydrogenase activity"/>
    <property type="evidence" value="ECO:0007669"/>
    <property type="project" value="UniProtKB-EC"/>
</dbReference>
<dbReference type="PROSITE" id="PS00837">
    <property type="entry name" value="ALADH_PNT_2"/>
    <property type="match status" value="1"/>
</dbReference>
<sequence length="431" mass="44398">MGQTVFIPRELDANEPRVAASPDTVKRLAALGFDVVVETGAGTRSRIPDEEFAKAGAVIGKADAVAKADVVLKVRRPTDAELKGYKPGTAVVAIMDPYGNDAAVAALAKAGVTAFSMEFMPRITRAQSMDVLSSQANLAGYQAVIDGASEYDRALPMMMTAAGTVPAAKIFIMGVGVAGLQAIATARRLGAVVTATDVRPAAKEQVASLGAKFLAVEDEEFKAAETAGGYAKEMSKEYQAKQAALTAEHIAKQDIVITTALIPGRPAPKLVSAAMVASMKPGSVIVDLAVERGGNVEGAEAGKVVTTANGVKIVGHLNVPGRVAASASLLYARNLFAFLETLVDKTAKTLAINRDDDLVKATMLTDAGKIVHPAFIKADQQPPKGQSVEPAAIPATTMVADASPKPAAAKKAATKKPAASKSPSSKSKGIA</sequence>
<dbReference type="Pfam" id="PF05222">
    <property type="entry name" value="AlaDh_PNT_N"/>
    <property type="match status" value="1"/>
</dbReference>
<evidence type="ECO:0000313" key="15">
    <source>
        <dbReference type="EMBL" id="PZV37582.1"/>
    </source>
</evidence>
<dbReference type="GO" id="GO:0005886">
    <property type="term" value="C:plasma membrane"/>
    <property type="evidence" value="ECO:0007669"/>
    <property type="project" value="TreeGrafter"/>
</dbReference>
<keyword evidence="6" id="KW-1278">Translocase</keyword>
<dbReference type="GO" id="GO:0016491">
    <property type="term" value="F:oxidoreductase activity"/>
    <property type="evidence" value="ECO:0007669"/>
    <property type="project" value="InterPro"/>
</dbReference>
<dbReference type="Proteomes" id="UP000248616">
    <property type="component" value="Unassembled WGS sequence"/>
</dbReference>
<evidence type="ECO:0000256" key="4">
    <source>
        <dbReference type="ARBA" id="ARBA00022741"/>
    </source>
</evidence>
<dbReference type="FunFam" id="3.40.50.720:FF:000188">
    <property type="entry name" value="NAD(P) transhydrogenase alpha subunit 1"/>
    <property type="match status" value="1"/>
</dbReference>
<evidence type="ECO:0000256" key="12">
    <source>
        <dbReference type="SAM" id="MobiDB-lite"/>
    </source>
</evidence>
<evidence type="ECO:0000256" key="1">
    <source>
        <dbReference type="ARBA" id="ARBA00003943"/>
    </source>
</evidence>
<keyword evidence="4" id="KW-0547">Nucleotide-binding</keyword>
<protein>
    <recommendedName>
        <fullName evidence="9">NAD(P) transhydrogenase subunit alpha part 1</fullName>
        <ecNumber evidence="3">7.1.1.1</ecNumber>
    </recommendedName>
    <alternativeName>
        <fullName evidence="11">Nicotinamide nucleotide transhydrogenase subunit alpha 1</fullName>
    </alternativeName>
    <alternativeName>
        <fullName evidence="10">Pyridine nucleotide transhydrogenase subunit alpha 1</fullName>
    </alternativeName>
</protein>
<dbReference type="NCBIfam" id="NF006942">
    <property type="entry name" value="PRK09424.1"/>
    <property type="match status" value="1"/>
</dbReference>
<organism evidence="15 16">
    <name type="scientific">Mesorhizobium kowhaii</name>
    <dbReference type="NCBI Taxonomy" id="1300272"/>
    <lineage>
        <taxon>Bacteria</taxon>
        <taxon>Pseudomonadati</taxon>
        <taxon>Pseudomonadota</taxon>
        <taxon>Alphaproteobacteria</taxon>
        <taxon>Hyphomicrobiales</taxon>
        <taxon>Phyllobacteriaceae</taxon>
        <taxon>Mesorhizobium</taxon>
    </lineage>
</organism>
<feature type="domain" description="Alanine dehydrogenase/pyridine nucleotide transhydrogenase NAD(H)-binding" evidence="13">
    <location>
        <begin position="148"/>
        <end position="315"/>
    </location>
</feature>
<feature type="region of interest" description="Disordered" evidence="12">
    <location>
        <begin position="399"/>
        <end position="431"/>
    </location>
</feature>
<dbReference type="InterPro" id="IPR008143">
    <property type="entry name" value="Ala_DH/PNT_CS2"/>
</dbReference>
<comment type="similarity">
    <text evidence="2">Belongs to the AlaDH/PNT family.</text>
</comment>
<evidence type="ECO:0000256" key="10">
    <source>
        <dbReference type="ARBA" id="ARBA00076996"/>
    </source>
</evidence>
<keyword evidence="7" id="KW-0520">NAD</keyword>
<dbReference type="InterPro" id="IPR036291">
    <property type="entry name" value="NAD(P)-bd_dom_sf"/>
</dbReference>
<dbReference type="AlphaFoldDB" id="A0A2W7C3A5"/>
<evidence type="ECO:0000256" key="8">
    <source>
        <dbReference type="ARBA" id="ARBA00048202"/>
    </source>
</evidence>
<evidence type="ECO:0000256" key="9">
    <source>
        <dbReference type="ARBA" id="ARBA00071353"/>
    </source>
</evidence>
<evidence type="ECO:0000259" key="14">
    <source>
        <dbReference type="SMART" id="SM01003"/>
    </source>
</evidence>
<dbReference type="GO" id="GO:0050661">
    <property type="term" value="F:NADP binding"/>
    <property type="evidence" value="ECO:0007669"/>
    <property type="project" value="TreeGrafter"/>
</dbReference>
<dbReference type="RefSeq" id="WP_111544931.1">
    <property type="nucleotide sequence ID" value="NZ_JBHLYT010000005.1"/>
</dbReference>
<dbReference type="EC" id="7.1.1.1" evidence="3"/>